<dbReference type="GO" id="GO:0003676">
    <property type="term" value="F:nucleic acid binding"/>
    <property type="evidence" value="ECO:0007669"/>
    <property type="project" value="InterPro"/>
</dbReference>
<keyword evidence="2" id="KW-1185">Reference proteome</keyword>
<dbReference type="AlphaFoldDB" id="A0A195BG40"/>
<name>A0A195BG40_9HYME</name>
<sequence length="69" mass="8128">MLWRKVNEKFKLKNLKPIMTHGGGSLIVWDCISSKGRMSELVFIEIKLFSNMPKRLQLVIKQKSYPTKY</sequence>
<reference evidence="1 2" key="1">
    <citation type="submission" date="2015-09" db="EMBL/GenBank/DDBJ databases">
        <title>Atta colombica WGS genome.</title>
        <authorList>
            <person name="Nygaard S."/>
            <person name="Hu H."/>
            <person name="Boomsma J."/>
            <person name="Zhang G."/>
        </authorList>
    </citation>
    <scope>NUCLEOTIDE SEQUENCE [LARGE SCALE GENOMIC DNA]</scope>
    <source>
        <strain evidence="1">Treedump-2</strain>
        <tissue evidence="1">Whole body</tissue>
    </source>
</reference>
<dbReference type="Proteomes" id="UP000078540">
    <property type="component" value="Unassembled WGS sequence"/>
</dbReference>
<protein>
    <submittedName>
        <fullName evidence="1">Uncharacterized protein</fullName>
    </submittedName>
</protein>
<evidence type="ECO:0000313" key="1">
    <source>
        <dbReference type="EMBL" id="KYM83147.1"/>
    </source>
</evidence>
<dbReference type="Gene3D" id="3.30.420.10">
    <property type="entry name" value="Ribonuclease H-like superfamily/Ribonuclease H"/>
    <property type="match status" value="1"/>
</dbReference>
<dbReference type="InterPro" id="IPR036397">
    <property type="entry name" value="RNaseH_sf"/>
</dbReference>
<evidence type="ECO:0000313" key="2">
    <source>
        <dbReference type="Proteomes" id="UP000078540"/>
    </source>
</evidence>
<proteinExistence type="predicted"/>
<gene>
    <name evidence="1" type="ORF">ALC53_06414</name>
</gene>
<accession>A0A195BG40</accession>
<dbReference type="EMBL" id="KQ976500">
    <property type="protein sequence ID" value="KYM83147.1"/>
    <property type="molecule type" value="Genomic_DNA"/>
</dbReference>
<organism evidence="1 2">
    <name type="scientific">Atta colombica</name>
    <dbReference type="NCBI Taxonomy" id="520822"/>
    <lineage>
        <taxon>Eukaryota</taxon>
        <taxon>Metazoa</taxon>
        <taxon>Ecdysozoa</taxon>
        <taxon>Arthropoda</taxon>
        <taxon>Hexapoda</taxon>
        <taxon>Insecta</taxon>
        <taxon>Pterygota</taxon>
        <taxon>Neoptera</taxon>
        <taxon>Endopterygota</taxon>
        <taxon>Hymenoptera</taxon>
        <taxon>Apocrita</taxon>
        <taxon>Aculeata</taxon>
        <taxon>Formicoidea</taxon>
        <taxon>Formicidae</taxon>
        <taxon>Myrmicinae</taxon>
        <taxon>Atta</taxon>
    </lineage>
</organism>